<comment type="caution">
    <text evidence="10">The sequence shown here is derived from an EMBL/GenBank/DDBJ whole genome shotgun (WGS) entry which is preliminary data.</text>
</comment>
<feature type="compositionally biased region" description="Polar residues" evidence="8">
    <location>
        <begin position="17"/>
        <end position="31"/>
    </location>
</feature>
<evidence type="ECO:0000259" key="9">
    <source>
        <dbReference type="PROSITE" id="PS50011"/>
    </source>
</evidence>
<keyword evidence="3" id="KW-0808">Transferase</keyword>
<dbReference type="Pfam" id="PF00069">
    <property type="entry name" value="Pkinase"/>
    <property type="match status" value="1"/>
</dbReference>
<dbReference type="FunFam" id="1.10.510.10:FF:000112">
    <property type="entry name" value="Putative dual specificity tyrosine-phosphorylation-regulated kinase 2"/>
    <property type="match status" value="1"/>
</dbReference>
<name>A0A9N9L425_9HELO</name>
<dbReference type="InterPro" id="IPR008271">
    <property type="entry name" value="Ser/Thr_kinase_AS"/>
</dbReference>
<dbReference type="GO" id="GO:0005524">
    <property type="term" value="F:ATP binding"/>
    <property type="evidence" value="ECO:0007669"/>
    <property type="project" value="UniProtKB-UniRule"/>
</dbReference>
<feature type="region of interest" description="Disordered" evidence="8">
    <location>
        <begin position="1381"/>
        <end position="1402"/>
    </location>
</feature>
<feature type="compositionally biased region" description="Polar residues" evidence="8">
    <location>
        <begin position="586"/>
        <end position="602"/>
    </location>
</feature>
<feature type="compositionally biased region" description="Polar residues" evidence="8">
    <location>
        <begin position="381"/>
        <end position="431"/>
    </location>
</feature>
<feature type="compositionally biased region" description="Basic and acidic residues" evidence="8">
    <location>
        <begin position="502"/>
        <end position="513"/>
    </location>
</feature>
<keyword evidence="5" id="KW-0418">Kinase</keyword>
<dbReference type="InterPro" id="IPR017441">
    <property type="entry name" value="Protein_kinase_ATP_BS"/>
</dbReference>
<feature type="domain" description="Protein kinase" evidence="9">
    <location>
        <begin position="997"/>
        <end position="1293"/>
    </location>
</feature>
<proteinExistence type="inferred from homology"/>
<feature type="binding site" evidence="7">
    <location>
        <position position="1026"/>
    </location>
    <ligand>
        <name>ATP</name>
        <dbReference type="ChEBI" id="CHEBI:30616"/>
    </ligand>
</feature>
<feature type="compositionally biased region" description="Polar residues" evidence="8">
    <location>
        <begin position="858"/>
        <end position="877"/>
    </location>
</feature>
<dbReference type="SMART" id="SM00220">
    <property type="entry name" value="S_TKc"/>
    <property type="match status" value="1"/>
</dbReference>
<comment type="similarity">
    <text evidence="1">Belongs to the protein kinase superfamily. CMGC Ser/Thr protein kinase family. MNB/DYRK subfamily.</text>
</comment>
<dbReference type="GO" id="GO:0005856">
    <property type="term" value="C:cytoskeleton"/>
    <property type="evidence" value="ECO:0007669"/>
    <property type="project" value="TreeGrafter"/>
</dbReference>
<feature type="compositionally biased region" description="Basic and acidic residues" evidence="8">
    <location>
        <begin position="762"/>
        <end position="777"/>
    </location>
</feature>
<dbReference type="Gene3D" id="1.10.510.10">
    <property type="entry name" value="Transferase(Phosphotransferase) domain 1"/>
    <property type="match status" value="1"/>
</dbReference>
<evidence type="ECO:0000256" key="6">
    <source>
        <dbReference type="ARBA" id="ARBA00022840"/>
    </source>
</evidence>
<evidence type="ECO:0000256" key="8">
    <source>
        <dbReference type="SAM" id="MobiDB-lite"/>
    </source>
</evidence>
<feature type="compositionally biased region" description="Basic and acidic residues" evidence="8">
    <location>
        <begin position="842"/>
        <end position="853"/>
    </location>
</feature>
<accession>A0A9N9L425</accession>
<gene>
    <name evidence="10" type="ORF">HYFRA_00013177</name>
</gene>
<reference evidence="10" key="1">
    <citation type="submission" date="2021-07" db="EMBL/GenBank/DDBJ databases">
        <authorList>
            <person name="Durling M."/>
        </authorList>
    </citation>
    <scope>NUCLEOTIDE SEQUENCE</scope>
</reference>
<evidence type="ECO:0000256" key="3">
    <source>
        <dbReference type="ARBA" id="ARBA00022679"/>
    </source>
</evidence>
<feature type="compositionally biased region" description="Polar residues" evidence="8">
    <location>
        <begin position="82"/>
        <end position="98"/>
    </location>
</feature>
<feature type="region of interest" description="Disordered" evidence="8">
    <location>
        <begin position="574"/>
        <end position="740"/>
    </location>
</feature>
<dbReference type="OrthoDB" id="9332038at2759"/>
<keyword evidence="2" id="KW-0723">Serine/threonine-protein kinase</keyword>
<feature type="compositionally biased region" description="Polar residues" evidence="8">
    <location>
        <begin position="787"/>
        <end position="810"/>
    </location>
</feature>
<feature type="compositionally biased region" description="Polar residues" evidence="8">
    <location>
        <begin position="258"/>
        <end position="288"/>
    </location>
</feature>
<dbReference type="GO" id="GO:0004674">
    <property type="term" value="F:protein serine/threonine kinase activity"/>
    <property type="evidence" value="ECO:0007669"/>
    <property type="project" value="UniProtKB-KW"/>
</dbReference>
<dbReference type="CDD" id="cd14210">
    <property type="entry name" value="PKc_DYRK"/>
    <property type="match status" value="1"/>
</dbReference>
<dbReference type="PANTHER" id="PTHR24058:SF22">
    <property type="entry name" value="DUAL SPECIFICITY TYROSINE-PHOSPHORYLATION-REGULATED KINASE 4"/>
    <property type="match status" value="1"/>
</dbReference>
<dbReference type="PROSITE" id="PS00108">
    <property type="entry name" value="PROTEIN_KINASE_ST"/>
    <property type="match status" value="1"/>
</dbReference>
<feature type="compositionally biased region" description="Polar residues" evidence="8">
    <location>
        <begin position="1347"/>
        <end position="1360"/>
    </location>
</feature>
<feature type="region of interest" description="Disordered" evidence="8">
    <location>
        <begin position="762"/>
        <end position="877"/>
    </location>
</feature>
<feature type="compositionally biased region" description="Low complexity" evidence="8">
    <location>
        <begin position="725"/>
        <end position="735"/>
    </location>
</feature>
<evidence type="ECO:0000256" key="7">
    <source>
        <dbReference type="PROSITE-ProRule" id="PRU10141"/>
    </source>
</evidence>
<feature type="compositionally biased region" description="Low complexity" evidence="8">
    <location>
        <begin position="216"/>
        <end position="227"/>
    </location>
</feature>
<dbReference type="Gene3D" id="3.30.200.20">
    <property type="entry name" value="Phosphorylase Kinase, domain 1"/>
    <property type="match status" value="1"/>
</dbReference>
<feature type="compositionally biased region" description="Polar residues" evidence="8">
    <location>
        <begin position="515"/>
        <end position="525"/>
    </location>
</feature>
<dbReference type="Proteomes" id="UP000696280">
    <property type="component" value="Unassembled WGS sequence"/>
</dbReference>
<dbReference type="InterPro" id="IPR050494">
    <property type="entry name" value="Ser_Thr_dual-spec_kinase"/>
</dbReference>
<evidence type="ECO:0000256" key="5">
    <source>
        <dbReference type="ARBA" id="ARBA00022777"/>
    </source>
</evidence>
<dbReference type="InterPro" id="IPR011009">
    <property type="entry name" value="Kinase-like_dom_sf"/>
</dbReference>
<dbReference type="EMBL" id="CAJVRL010000093">
    <property type="protein sequence ID" value="CAG8959905.1"/>
    <property type="molecule type" value="Genomic_DNA"/>
</dbReference>
<keyword evidence="6 7" id="KW-0067">ATP-binding</keyword>
<feature type="compositionally biased region" description="Polar residues" evidence="8">
    <location>
        <begin position="650"/>
        <end position="687"/>
    </location>
</feature>
<feature type="compositionally biased region" description="Low complexity" evidence="8">
    <location>
        <begin position="1387"/>
        <end position="1399"/>
    </location>
</feature>
<feature type="region of interest" description="Disordered" evidence="8">
    <location>
        <begin position="1341"/>
        <end position="1360"/>
    </location>
</feature>
<protein>
    <recommendedName>
        <fullName evidence="9">Protein kinase domain-containing protein</fullName>
    </recommendedName>
</protein>
<organism evidence="10 11">
    <name type="scientific">Hymenoscyphus fraxineus</name>
    <dbReference type="NCBI Taxonomy" id="746836"/>
    <lineage>
        <taxon>Eukaryota</taxon>
        <taxon>Fungi</taxon>
        <taxon>Dikarya</taxon>
        <taxon>Ascomycota</taxon>
        <taxon>Pezizomycotina</taxon>
        <taxon>Leotiomycetes</taxon>
        <taxon>Helotiales</taxon>
        <taxon>Helotiaceae</taxon>
        <taxon>Hymenoscyphus</taxon>
    </lineage>
</organism>
<dbReference type="SUPFAM" id="SSF56112">
    <property type="entry name" value="Protein kinase-like (PK-like)"/>
    <property type="match status" value="1"/>
</dbReference>
<dbReference type="GO" id="GO:0005737">
    <property type="term" value="C:cytoplasm"/>
    <property type="evidence" value="ECO:0007669"/>
    <property type="project" value="TreeGrafter"/>
</dbReference>
<evidence type="ECO:0000256" key="2">
    <source>
        <dbReference type="ARBA" id="ARBA00022527"/>
    </source>
</evidence>
<feature type="compositionally biased region" description="Polar residues" evidence="8">
    <location>
        <begin position="299"/>
        <end position="310"/>
    </location>
</feature>
<keyword evidence="4 7" id="KW-0547">Nucleotide-binding</keyword>
<dbReference type="PANTHER" id="PTHR24058">
    <property type="entry name" value="DUAL SPECIFICITY PROTEIN KINASE"/>
    <property type="match status" value="1"/>
</dbReference>
<evidence type="ECO:0000256" key="4">
    <source>
        <dbReference type="ARBA" id="ARBA00022741"/>
    </source>
</evidence>
<feature type="compositionally biased region" description="Low complexity" evidence="8">
    <location>
        <begin position="486"/>
        <end position="501"/>
    </location>
</feature>
<feature type="compositionally biased region" description="Pro residues" evidence="8">
    <location>
        <begin position="349"/>
        <end position="359"/>
    </location>
</feature>
<sequence length="1425" mass="154884">MIREQKHPSGPRPEYSPNKQQENYHPNTRQRVPSGREPTLSTSSSNHNNHSLYQFGSLAPPEQTATGAFDFLPSPSFDDLHSSISGESSNDFTNSSSVLGGPTLGEKRSITAMTEGKGSGVVRGGARPQPARAGSLLGRRQSTSTRQSSISSTASVGSGAMDPPSAPLAMRNRRQSAYPPISGSGTANSARAPRKSIGPGVIDSDFTKPTQGRRPSLVASSSSQGLSDANNTSTRVNGGPTYTDGARRLTASRAAKTKSLQPPSRQGQANLTINVGTPDQGSRNSSFVAKSPARANGRGATTPSSSSKRMSQMPGLPPSSSHASGLGARTVSPTDARRAKRLSILHGVPPMPNTPPQPQPEVNTVRGSSRSPSMLPRKISTPLSARTTPDLTRKSYSSGLSIGSTASYNTSQTSTGSLQPRLSHQASSSRLPTPKPRSLNSSAGNNDDEEVPPVPAIPKAYESPKDTPVDQPFFIHKRKSNMGLDTSSINSTSTTSLSGRGSLREPLKNDKQTKTRSYVPTTSSSEMDHSKITPVNNNKKKNLKPLRLPPMNLMPLSNPTAAKVAALQQHEPVMDGNITPPHRVNTKTPSSPMTASKASFFSRNRHEDKTEPNLSHMRSSSSIQRFQLRSGSAQMTGSGSETASRPIPMKSNNNRQQRNTVSPFISSSLPKNNSEHSFMPRSKTSGDFSHHANATEAIRPPRLTGPRAPKAAPRTIKTDTPPQAPSSEEPTTPSSGNSLRRKLSLGWKRSTSKGNNIISHAASERAEHAPPPPKHDNMPPPRLPASATVNNLNSYSIPSPSPSVKSTTYLDSKRRKSSASSLSVFSGHDRTKSDSWGVNGSPKKEAPDARAEKPPTGARTTSSVMHKMLSSKSSTNTMKATDRWTADLDKDDLIAEEYMKKLASKRKETEQAAKVLDALRKRATPKERVSAHHALQIANLNIYERGEIVDFKDVYFCGTQHAAKHVGDLTTDGANFGYDDERGDYSIVPGDHLSYRYEIIDVLGKGSFGQVVRCIDHKTGVLVAIKIIRNKKRFHQQALVEVNILQKLREWDPHNKHSMVNFTQSFYFRGHLCISTELLDMNLYEFIKSNQFRGFHLEVVRRFTKQMLSSLLLLKSKKVIHCDLKPENILLAHPMHSEIKVIDFGSSCFENERVYTYIQSRFYRSPEVILGMTYGMPIDMWSLGCILAELFTGVPIFPGENEQEQLACIMEVFGPPEKHLIEKSTRRKLFFDSLGKPRLTVSSKGRRRRPSSKTLSQVLKTDDEAFLDFLARCLRWDPDRRMKPDEAVRHEFITGKKAPPASRTVVRNDSPMKRHNTVATPAGSNRPLPEPPVTSFKNGAAVRTREASGTGTGASPSKSIAATAHARRISNAVGSNNTVSAIGSKRTSTGTVLSSGSSLPRVTRTVSAKQDLASAGASAAMSRRV</sequence>
<feature type="region of interest" description="Disordered" evidence="8">
    <location>
        <begin position="1313"/>
        <end position="1336"/>
    </location>
</feature>
<feature type="compositionally biased region" description="Low complexity" evidence="8">
    <location>
        <begin position="139"/>
        <end position="160"/>
    </location>
</feature>
<dbReference type="PROSITE" id="PS00107">
    <property type="entry name" value="PROTEIN_KINASE_ATP"/>
    <property type="match status" value="1"/>
</dbReference>
<evidence type="ECO:0000313" key="10">
    <source>
        <dbReference type="EMBL" id="CAG8959905.1"/>
    </source>
</evidence>
<feature type="region of interest" description="Disordered" evidence="8">
    <location>
        <begin position="1"/>
        <end position="544"/>
    </location>
</feature>
<feature type="compositionally biased region" description="Low complexity" evidence="8">
    <location>
        <begin position="39"/>
        <end position="52"/>
    </location>
</feature>
<evidence type="ECO:0000313" key="11">
    <source>
        <dbReference type="Proteomes" id="UP000696280"/>
    </source>
</evidence>
<dbReference type="PROSITE" id="PS50011">
    <property type="entry name" value="PROTEIN_KINASE_DOM"/>
    <property type="match status" value="1"/>
</dbReference>
<feature type="compositionally biased region" description="Polar residues" evidence="8">
    <location>
        <begin position="612"/>
        <end position="643"/>
    </location>
</feature>
<dbReference type="InterPro" id="IPR000719">
    <property type="entry name" value="Prot_kinase_dom"/>
</dbReference>
<keyword evidence="11" id="KW-1185">Reference proteome</keyword>
<evidence type="ECO:0000256" key="1">
    <source>
        <dbReference type="ARBA" id="ARBA00008867"/>
    </source>
</evidence>